<keyword evidence="2" id="KW-1185">Reference proteome</keyword>
<accession>A0AAN7QJ79</accession>
<dbReference type="PANTHER" id="PTHR20905:SF28">
    <property type="entry name" value="GH28833P-RELATED"/>
    <property type="match status" value="1"/>
</dbReference>
<gene>
    <name evidence="1" type="ORF">RN001_008754</name>
</gene>
<reference evidence="2" key="1">
    <citation type="submission" date="2023-01" db="EMBL/GenBank/DDBJ databases">
        <title>Key to firefly adult light organ development and bioluminescence: homeobox transcription factors regulate luciferase expression and transportation to peroxisome.</title>
        <authorList>
            <person name="Fu X."/>
        </authorList>
    </citation>
    <scope>NUCLEOTIDE SEQUENCE [LARGE SCALE GENOMIC DNA]</scope>
</reference>
<dbReference type="GO" id="GO:0008080">
    <property type="term" value="F:N-acetyltransferase activity"/>
    <property type="evidence" value="ECO:0007669"/>
    <property type="project" value="TreeGrafter"/>
</dbReference>
<protein>
    <recommendedName>
        <fullName evidence="3">N-acetyltransferase domain-containing protein</fullName>
    </recommendedName>
</protein>
<dbReference type="AlphaFoldDB" id="A0AAN7QJ79"/>
<proteinExistence type="predicted"/>
<dbReference type="SUPFAM" id="SSF55729">
    <property type="entry name" value="Acyl-CoA N-acyltransferases (Nat)"/>
    <property type="match status" value="1"/>
</dbReference>
<evidence type="ECO:0000313" key="1">
    <source>
        <dbReference type="EMBL" id="KAK4880608.1"/>
    </source>
</evidence>
<comment type="caution">
    <text evidence="1">The sequence shown here is derived from an EMBL/GenBank/DDBJ whole genome shotgun (WGS) entry which is preliminary data.</text>
</comment>
<evidence type="ECO:0008006" key="3">
    <source>
        <dbReference type="Google" id="ProtNLM"/>
    </source>
</evidence>
<dbReference type="PANTHER" id="PTHR20905">
    <property type="entry name" value="N-ACETYLTRANSFERASE-RELATED"/>
    <property type="match status" value="1"/>
</dbReference>
<dbReference type="EMBL" id="JARPUR010000003">
    <property type="protein sequence ID" value="KAK4880608.1"/>
    <property type="molecule type" value="Genomic_DNA"/>
</dbReference>
<evidence type="ECO:0000313" key="2">
    <source>
        <dbReference type="Proteomes" id="UP001353858"/>
    </source>
</evidence>
<organism evidence="1 2">
    <name type="scientific">Aquatica leii</name>
    <dbReference type="NCBI Taxonomy" id="1421715"/>
    <lineage>
        <taxon>Eukaryota</taxon>
        <taxon>Metazoa</taxon>
        <taxon>Ecdysozoa</taxon>
        <taxon>Arthropoda</taxon>
        <taxon>Hexapoda</taxon>
        <taxon>Insecta</taxon>
        <taxon>Pterygota</taxon>
        <taxon>Neoptera</taxon>
        <taxon>Endopterygota</taxon>
        <taxon>Coleoptera</taxon>
        <taxon>Polyphaga</taxon>
        <taxon>Elateriformia</taxon>
        <taxon>Elateroidea</taxon>
        <taxon>Lampyridae</taxon>
        <taxon>Luciolinae</taxon>
        <taxon>Aquatica</taxon>
    </lineage>
</organism>
<dbReference type="Proteomes" id="UP001353858">
    <property type="component" value="Unassembled WGS sequence"/>
</dbReference>
<dbReference type="InterPro" id="IPR016181">
    <property type="entry name" value="Acyl_CoA_acyltransferase"/>
</dbReference>
<name>A0AAN7QJ79_9COLE</name>
<dbReference type="CDD" id="cd04301">
    <property type="entry name" value="NAT_SF"/>
    <property type="match status" value="1"/>
</dbReference>
<dbReference type="Gene3D" id="3.40.630.30">
    <property type="match status" value="1"/>
</dbReference>
<sequence>MYNTEEVIYFPTVWERNSHSFRIEDLKKDRFDEVVELFKEHFIPNDVLFKNTQILKDPQSLQSFSDQLLYVLKTSSSLVAFDENIQESTTKKDVFQKPVKRNIAGVLVLEVITKFDYGRVMKREKSLSGETIKKLIRLKEHMYRQTDFFAKYSSKRILRIYYLCVMPEYRHLELGYHLLSSAVDLARAQDVGVVVGLFQTSEMQRVATKVGMTKNYIVHLSEWKGNSEYPVFGNRITEDCALMELKVPVHSHLKKPETVIALK</sequence>